<keyword evidence="3" id="KW-1003">Cell membrane</keyword>
<comment type="subcellular location">
    <subcellularLocation>
        <location evidence="1">Cell membrane</location>
        <topology evidence="1">Multi-pass membrane protein</topology>
    </subcellularLocation>
</comment>
<name>A0ABP8XZT6_9MICO</name>
<keyword evidence="7 9" id="KW-0472">Membrane</keyword>
<evidence type="ECO:0000256" key="3">
    <source>
        <dbReference type="ARBA" id="ARBA00022475"/>
    </source>
</evidence>
<dbReference type="PANTHER" id="PTHR32024">
    <property type="entry name" value="TRK SYSTEM POTASSIUM UPTAKE PROTEIN TRKG-RELATED"/>
    <property type="match status" value="1"/>
</dbReference>
<sequence>MPHSWFVASSPSDPPRGPQRSGHNPAARPRRPAQVVASGFLVAIATGTALLLLPVSTTGQRASFVEALFTATSAACVTGLVVVDTATFWSPFGQAVILALIQIGGFGVMTVASLLGLVLTRRLGLRSRLVAAESTHTVGLGDVRRVLLGALVFTVVAELLLAVVLTARFVVGYGATLGEAAWSGAFHSLSAFNNAGFSLYPDSLMRFVTDPWVCLPICAAVVVGGIGFPVLLELTKLARQKRLAGHRPALLVWARWSVHARLTLITTGVLLVVGTLVFLTVEWANPRTFGPLDVPGKMLAAFTQSVMPRTAGFNSVDTSALNHGTWFFTDVLMFIGGGTAGTAGGIKVGTFALLAFIIWSELRGDADVTVFDRRVRVGSLRSALTVALLAIALVAAATFAIAVSTSPDRLPLDRVLFEVVSAFTTTGLSTGITTSLEPWHQCLLAALMFLGRLGPITLATGLALRSRQRVYRRPETAVLVG</sequence>
<evidence type="ECO:0000256" key="9">
    <source>
        <dbReference type="SAM" id="Phobius"/>
    </source>
</evidence>
<keyword evidence="2" id="KW-0813">Transport</keyword>
<evidence type="ECO:0000313" key="10">
    <source>
        <dbReference type="EMBL" id="GAA4717077.1"/>
    </source>
</evidence>
<evidence type="ECO:0000256" key="4">
    <source>
        <dbReference type="ARBA" id="ARBA00022692"/>
    </source>
</evidence>
<keyword evidence="4 9" id="KW-0812">Transmembrane</keyword>
<feature type="transmembrane region" description="Helical" evidence="9">
    <location>
        <begin position="262"/>
        <end position="281"/>
    </location>
</feature>
<dbReference type="Pfam" id="PF02386">
    <property type="entry name" value="TrkH"/>
    <property type="match status" value="1"/>
</dbReference>
<evidence type="ECO:0000313" key="11">
    <source>
        <dbReference type="Proteomes" id="UP001500956"/>
    </source>
</evidence>
<keyword evidence="5 9" id="KW-1133">Transmembrane helix</keyword>
<keyword evidence="6" id="KW-0406">Ion transport</keyword>
<protein>
    <submittedName>
        <fullName evidence="10">Potassium transporter TrkG</fullName>
    </submittedName>
</protein>
<evidence type="ECO:0000256" key="8">
    <source>
        <dbReference type="SAM" id="MobiDB-lite"/>
    </source>
</evidence>
<dbReference type="PANTHER" id="PTHR32024:SF1">
    <property type="entry name" value="KTR SYSTEM POTASSIUM UPTAKE PROTEIN B"/>
    <property type="match status" value="1"/>
</dbReference>
<proteinExistence type="predicted"/>
<reference evidence="11" key="1">
    <citation type="journal article" date="2019" name="Int. J. Syst. Evol. Microbiol.">
        <title>The Global Catalogue of Microorganisms (GCM) 10K type strain sequencing project: providing services to taxonomists for standard genome sequencing and annotation.</title>
        <authorList>
            <consortium name="The Broad Institute Genomics Platform"/>
            <consortium name="The Broad Institute Genome Sequencing Center for Infectious Disease"/>
            <person name="Wu L."/>
            <person name="Ma J."/>
        </authorList>
    </citation>
    <scope>NUCLEOTIDE SEQUENCE [LARGE SCALE GENOMIC DNA]</scope>
    <source>
        <strain evidence="11">JCM 18063</strain>
    </source>
</reference>
<dbReference type="InterPro" id="IPR003445">
    <property type="entry name" value="Cat_transpt"/>
</dbReference>
<dbReference type="EMBL" id="BAABID010000002">
    <property type="protein sequence ID" value="GAA4717077.1"/>
    <property type="molecule type" value="Genomic_DNA"/>
</dbReference>
<feature type="region of interest" description="Disordered" evidence="8">
    <location>
        <begin position="1"/>
        <end position="30"/>
    </location>
</feature>
<feature type="transmembrane region" description="Helical" evidence="9">
    <location>
        <begin position="146"/>
        <end position="171"/>
    </location>
</feature>
<organism evidence="10 11">
    <name type="scientific">Isoptericola chiayiensis</name>
    <dbReference type="NCBI Taxonomy" id="579446"/>
    <lineage>
        <taxon>Bacteria</taxon>
        <taxon>Bacillati</taxon>
        <taxon>Actinomycetota</taxon>
        <taxon>Actinomycetes</taxon>
        <taxon>Micrococcales</taxon>
        <taxon>Promicromonosporaceae</taxon>
        <taxon>Isoptericola</taxon>
    </lineage>
</organism>
<feature type="transmembrane region" description="Helical" evidence="9">
    <location>
        <begin position="380"/>
        <end position="403"/>
    </location>
</feature>
<comment type="caution">
    <text evidence="10">The sequence shown here is derived from an EMBL/GenBank/DDBJ whole genome shotgun (WGS) entry which is preliminary data.</text>
</comment>
<evidence type="ECO:0000256" key="7">
    <source>
        <dbReference type="ARBA" id="ARBA00023136"/>
    </source>
</evidence>
<keyword evidence="11" id="KW-1185">Reference proteome</keyword>
<feature type="transmembrane region" description="Helical" evidence="9">
    <location>
        <begin position="35"/>
        <end position="55"/>
    </location>
</feature>
<accession>A0ABP8XZT6</accession>
<feature type="transmembrane region" description="Helical" evidence="9">
    <location>
        <begin position="212"/>
        <end position="232"/>
    </location>
</feature>
<feature type="transmembrane region" description="Helical" evidence="9">
    <location>
        <begin position="95"/>
        <end position="119"/>
    </location>
</feature>
<gene>
    <name evidence="10" type="ORF">GCM10023216_01260</name>
</gene>
<dbReference type="Proteomes" id="UP001500956">
    <property type="component" value="Unassembled WGS sequence"/>
</dbReference>
<feature type="transmembrane region" description="Helical" evidence="9">
    <location>
        <begin position="67"/>
        <end position="89"/>
    </location>
</feature>
<evidence type="ECO:0000256" key="1">
    <source>
        <dbReference type="ARBA" id="ARBA00004651"/>
    </source>
</evidence>
<feature type="transmembrane region" description="Helical" evidence="9">
    <location>
        <begin position="443"/>
        <end position="464"/>
    </location>
</feature>
<evidence type="ECO:0000256" key="2">
    <source>
        <dbReference type="ARBA" id="ARBA00022448"/>
    </source>
</evidence>
<feature type="transmembrane region" description="Helical" evidence="9">
    <location>
        <begin position="331"/>
        <end position="359"/>
    </location>
</feature>
<evidence type="ECO:0000256" key="6">
    <source>
        <dbReference type="ARBA" id="ARBA00023065"/>
    </source>
</evidence>
<evidence type="ECO:0000256" key="5">
    <source>
        <dbReference type="ARBA" id="ARBA00022989"/>
    </source>
</evidence>